<keyword evidence="5 6" id="KW-0012">Acyltransferase</keyword>
<dbReference type="InterPro" id="IPR004167">
    <property type="entry name" value="PSBD"/>
</dbReference>
<dbReference type="PROSITE" id="PS51826">
    <property type="entry name" value="PSBD"/>
    <property type="match status" value="1"/>
</dbReference>
<dbReference type="InterPro" id="IPR011053">
    <property type="entry name" value="Single_hybrid_motif"/>
</dbReference>
<evidence type="ECO:0000259" key="9">
    <source>
        <dbReference type="PROSITE" id="PS51826"/>
    </source>
</evidence>
<protein>
    <recommendedName>
        <fullName evidence="6">Dihydrolipoamide acetyltransferase component of pyruvate dehydrogenase complex</fullName>
        <ecNumber evidence="6">2.3.1.-</ecNumber>
    </recommendedName>
</protein>
<reference evidence="11" key="1">
    <citation type="journal article" date="2019" name="Int. J. Syst. Evol. Microbiol.">
        <title>The Global Catalogue of Microorganisms (GCM) 10K type strain sequencing project: providing services to taxonomists for standard genome sequencing and annotation.</title>
        <authorList>
            <consortium name="The Broad Institute Genomics Platform"/>
            <consortium name="The Broad Institute Genome Sequencing Center for Infectious Disease"/>
            <person name="Wu L."/>
            <person name="Ma J."/>
        </authorList>
    </citation>
    <scope>NUCLEOTIDE SEQUENCE [LARGE SCALE GENOMIC DNA]</scope>
    <source>
        <strain evidence="11">CCUG 54822</strain>
    </source>
</reference>
<dbReference type="PANTHER" id="PTHR43178">
    <property type="entry name" value="DIHYDROLIPOAMIDE ACETYLTRANSFERASE COMPONENT OF PYRUVATE DEHYDROGENASE COMPLEX"/>
    <property type="match status" value="1"/>
</dbReference>
<comment type="cofactor">
    <cofactor evidence="1 6">
        <name>(R)-lipoate</name>
        <dbReference type="ChEBI" id="CHEBI:83088"/>
    </cofactor>
</comment>
<dbReference type="Pfam" id="PF00198">
    <property type="entry name" value="2-oxoacid_dh"/>
    <property type="match status" value="1"/>
</dbReference>
<evidence type="ECO:0000313" key="10">
    <source>
        <dbReference type="EMBL" id="MFD1360846.1"/>
    </source>
</evidence>
<dbReference type="Gene3D" id="3.30.559.10">
    <property type="entry name" value="Chloramphenicol acetyltransferase-like domain"/>
    <property type="match status" value="1"/>
</dbReference>
<dbReference type="CDD" id="cd06849">
    <property type="entry name" value="lipoyl_domain"/>
    <property type="match status" value="1"/>
</dbReference>
<dbReference type="InterPro" id="IPR001078">
    <property type="entry name" value="2-oxoacid_DH_actylTfrase"/>
</dbReference>
<dbReference type="InterPro" id="IPR036625">
    <property type="entry name" value="E3-bd_dom_sf"/>
</dbReference>
<dbReference type="Gene3D" id="4.10.320.10">
    <property type="entry name" value="E3-binding domain"/>
    <property type="match status" value="1"/>
</dbReference>
<feature type="domain" description="Peripheral subunit-binding (PSBD)" evidence="9">
    <location>
        <begin position="119"/>
        <end position="156"/>
    </location>
</feature>
<dbReference type="SUPFAM" id="SSF47005">
    <property type="entry name" value="Peripheral subunit-binding domain of 2-oxo acid dehydrogenase complex"/>
    <property type="match status" value="1"/>
</dbReference>
<dbReference type="Pfam" id="PF02817">
    <property type="entry name" value="E3_binding"/>
    <property type="match status" value="1"/>
</dbReference>
<dbReference type="EC" id="2.3.1.-" evidence="6"/>
<name>A0ABW3ZR36_9BACI</name>
<evidence type="ECO:0000256" key="4">
    <source>
        <dbReference type="ARBA" id="ARBA00022823"/>
    </source>
</evidence>
<comment type="similarity">
    <text evidence="2 6">Belongs to the 2-oxoacid dehydrogenase family.</text>
</comment>
<evidence type="ECO:0000256" key="2">
    <source>
        <dbReference type="ARBA" id="ARBA00007317"/>
    </source>
</evidence>
<dbReference type="Gene3D" id="2.40.50.100">
    <property type="match status" value="1"/>
</dbReference>
<evidence type="ECO:0000256" key="6">
    <source>
        <dbReference type="RuleBase" id="RU003423"/>
    </source>
</evidence>
<dbReference type="Pfam" id="PF00364">
    <property type="entry name" value="Biotin_lipoyl"/>
    <property type="match status" value="1"/>
</dbReference>
<evidence type="ECO:0000259" key="8">
    <source>
        <dbReference type="PROSITE" id="PS50968"/>
    </source>
</evidence>
<feature type="compositionally biased region" description="Low complexity" evidence="7">
    <location>
        <begin position="77"/>
        <end position="90"/>
    </location>
</feature>
<dbReference type="InterPro" id="IPR050743">
    <property type="entry name" value="2-oxoacid_DH_E2_comp"/>
</dbReference>
<evidence type="ECO:0000256" key="7">
    <source>
        <dbReference type="SAM" id="MobiDB-lite"/>
    </source>
</evidence>
<comment type="caution">
    <text evidence="10">The sequence shown here is derived from an EMBL/GenBank/DDBJ whole genome shotgun (WGS) entry which is preliminary data.</text>
</comment>
<accession>A0ABW3ZR36</accession>
<dbReference type="Proteomes" id="UP001597178">
    <property type="component" value="Unassembled WGS sequence"/>
</dbReference>
<dbReference type="PANTHER" id="PTHR43178:SF5">
    <property type="entry name" value="LIPOAMIDE ACYLTRANSFERASE COMPONENT OF BRANCHED-CHAIN ALPHA-KETO ACID DEHYDROGENASE COMPLEX, MITOCHONDRIAL"/>
    <property type="match status" value="1"/>
</dbReference>
<evidence type="ECO:0000256" key="5">
    <source>
        <dbReference type="ARBA" id="ARBA00023315"/>
    </source>
</evidence>
<sequence>MVYEFKLPDVGEGIAEGEIVKWLVERREQIEEEQPISEIQTDKALIEITSPVNGTVKDIHFNEGDVVDVGTVIISFETEGSQESSGQKESNNTEMNTEDKLRPESIEPVATPAHRKRAIAAPSVRRLAREMNIDLHEIKGSGKNGRVLKEDLYEGSENKNNTIQRKEKISETTGLQNKNQSFLTQQKEVVEERIPLKGLRRSISNKMATSTTVAAHSTILEEVDVTNLVNLRKQLSQTAKQQGIHLTYLPFIIKAVIPALKEFPYLNSSMDDSTEEIVLKYNYNIGVATDTEKGLMVPVIKSADSKNMLKIADEITNLAEKSKDQNLTLDEMSGGTFTITNIGSTGVGLFGTPVINHPEAAILGVHRIQKKPVILDDNQIEVRDMVGLSLSFDHRIIDGAMASYFLKKIIEFLKYPNLLLMEMV</sequence>
<keyword evidence="11" id="KW-1185">Reference proteome</keyword>
<dbReference type="EMBL" id="JBHTNH010000003">
    <property type="protein sequence ID" value="MFD1360846.1"/>
    <property type="molecule type" value="Genomic_DNA"/>
</dbReference>
<dbReference type="SUPFAM" id="SSF51230">
    <property type="entry name" value="Single hybrid motif"/>
    <property type="match status" value="1"/>
</dbReference>
<dbReference type="InterPro" id="IPR023213">
    <property type="entry name" value="CAT-like_dom_sf"/>
</dbReference>
<keyword evidence="4 6" id="KW-0450">Lipoyl</keyword>
<organism evidence="10 11">
    <name type="scientific">Lentibacillus salinarum</name>
    <dbReference type="NCBI Taxonomy" id="446820"/>
    <lineage>
        <taxon>Bacteria</taxon>
        <taxon>Bacillati</taxon>
        <taxon>Bacillota</taxon>
        <taxon>Bacilli</taxon>
        <taxon>Bacillales</taxon>
        <taxon>Bacillaceae</taxon>
        <taxon>Lentibacillus</taxon>
    </lineage>
</organism>
<evidence type="ECO:0000313" key="11">
    <source>
        <dbReference type="Proteomes" id="UP001597178"/>
    </source>
</evidence>
<dbReference type="InterPro" id="IPR000089">
    <property type="entry name" value="Biotin_lipoyl"/>
</dbReference>
<feature type="region of interest" description="Disordered" evidence="7">
    <location>
        <begin position="77"/>
        <end position="103"/>
    </location>
</feature>
<dbReference type="PROSITE" id="PS50968">
    <property type="entry name" value="BIOTINYL_LIPOYL"/>
    <property type="match status" value="1"/>
</dbReference>
<evidence type="ECO:0000256" key="1">
    <source>
        <dbReference type="ARBA" id="ARBA00001938"/>
    </source>
</evidence>
<evidence type="ECO:0000256" key="3">
    <source>
        <dbReference type="ARBA" id="ARBA00022679"/>
    </source>
</evidence>
<dbReference type="SUPFAM" id="SSF52777">
    <property type="entry name" value="CoA-dependent acyltransferases"/>
    <property type="match status" value="1"/>
</dbReference>
<keyword evidence="3 6" id="KW-0808">Transferase</keyword>
<feature type="domain" description="Lipoyl-binding" evidence="8">
    <location>
        <begin position="2"/>
        <end position="77"/>
    </location>
</feature>
<dbReference type="RefSeq" id="WP_382397818.1">
    <property type="nucleotide sequence ID" value="NZ_JBHTNH010000003.1"/>
</dbReference>
<proteinExistence type="inferred from homology"/>
<dbReference type="GO" id="GO:0016746">
    <property type="term" value="F:acyltransferase activity"/>
    <property type="evidence" value="ECO:0007669"/>
    <property type="project" value="UniProtKB-KW"/>
</dbReference>
<gene>
    <name evidence="10" type="ORF">ACFQ4A_04030</name>
</gene>